<protein>
    <submittedName>
        <fullName evidence="2">Uncharacterized protein</fullName>
    </submittedName>
</protein>
<dbReference type="Proteomes" id="UP000030762">
    <property type="component" value="Unassembled WGS sequence"/>
</dbReference>
<feature type="compositionally biased region" description="Basic and acidic residues" evidence="1">
    <location>
        <begin position="1"/>
        <end position="12"/>
    </location>
</feature>
<gene>
    <name evidence="2" type="ORF">SDRG_16628</name>
</gene>
<evidence type="ECO:0000313" key="3">
    <source>
        <dbReference type="Proteomes" id="UP000030762"/>
    </source>
</evidence>
<reference evidence="2 3" key="1">
    <citation type="submission" date="2012-04" db="EMBL/GenBank/DDBJ databases">
        <title>The Genome Sequence of Saprolegnia declina VS20.</title>
        <authorList>
            <consortium name="The Broad Institute Genome Sequencing Platform"/>
            <person name="Russ C."/>
            <person name="Nusbaum C."/>
            <person name="Tyler B."/>
            <person name="van West P."/>
            <person name="Dieguez-Uribeondo J."/>
            <person name="de Bruijn I."/>
            <person name="Tripathy S."/>
            <person name="Jiang R."/>
            <person name="Young S.K."/>
            <person name="Zeng Q."/>
            <person name="Gargeya S."/>
            <person name="Fitzgerald M."/>
            <person name="Haas B."/>
            <person name="Abouelleil A."/>
            <person name="Alvarado L."/>
            <person name="Arachchi H.M."/>
            <person name="Berlin A."/>
            <person name="Chapman S.B."/>
            <person name="Goldberg J."/>
            <person name="Griggs A."/>
            <person name="Gujja S."/>
            <person name="Hansen M."/>
            <person name="Howarth C."/>
            <person name="Imamovic A."/>
            <person name="Larimer J."/>
            <person name="McCowen C."/>
            <person name="Montmayeur A."/>
            <person name="Murphy C."/>
            <person name="Neiman D."/>
            <person name="Pearson M."/>
            <person name="Priest M."/>
            <person name="Roberts A."/>
            <person name="Saif S."/>
            <person name="Shea T."/>
            <person name="Sisk P."/>
            <person name="Sykes S."/>
            <person name="Wortman J."/>
            <person name="Nusbaum C."/>
            <person name="Birren B."/>
        </authorList>
    </citation>
    <scope>NUCLEOTIDE SEQUENCE [LARGE SCALE GENOMIC DNA]</scope>
    <source>
        <strain evidence="2 3">VS20</strain>
    </source>
</reference>
<sequence>MDVTDRLAYQRDRNRRKQQRHRDRNSTERKALEGQIYMLQQYIRHYKPHAGTALPWNEVASVFAAASADAHSINDNLRQQCKQLRQLGNTLTTWAKAMERSQYPPEPNEPFLWRHVMLASDPTARKLSLDWYSQHLYHSTERILQYAQFPTNSIVADNLEVSSGDDLADLLLRMQYDIALPFEDAHARLHTSLVHFNRAINVGVDVTYLDEKLTCQVDPALSFYRVAMGPRVDYCVSRYYTSTDRNVYTFGNLRHDEKSSAGPSHVWRPRMFWCTLDRIGPQTTRIRLLFYNGPIELNGRRLTWREELTTFVRDASSKAIGESGDSTAFHRKIAESSRGHIQWHVNHLGFNTLPHCP</sequence>
<dbReference type="AlphaFoldDB" id="T0PJG6"/>
<keyword evidence="3" id="KW-1185">Reference proteome</keyword>
<proteinExistence type="predicted"/>
<dbReference type="VEuPathDB" id="FungiDB:SDRG_16628"/>
<organism evidence="2 3">
    <name type="scientific">Saprolegnia diclina (strain VS20)</name>
    <dbReference type="NCBI Taxonomy" id="1156394"/>
    <lineage>
        <taxon>Eukaryota</taxon>
        <taxon>Sar</taxon>
        <taxon>Stramenopiles</taxon>
        <taxon>Oomycota</taxon>
        <taxon>Saprolegniomycetes</taxon>
        <taxon>Saprolegniales</taxon>
        <taxon>Saprolegniaceae</taxon>
        <taxon>Saprolegnia</taxon>
    </lineage>
</organism>
<dbReference type="GeneID" id="19957355"/>
<dbReference type="InParanoid" id="T0PJG6"/>
<feature type="compositionally biased region" description="Basic residues" evidence="1">
    <location>
        <begin position="13"/>
        <end position="23"/>
    </location>
</feature>
<dbReference type="OrthoDB" id="10361980at2759"/>
<dbReference type="OMA" id="SHVWRPR"/>
<evidence type="ECO:0000313" key="2">
    <source>
        <dbReference type="EMBL" id="EQC25504.1"/>
    </source>
</evidence>
<feature type="region of interest" description="Disordered" evidence="1">
    <location>
        <begin position="1"/>
        <end position="29"/>
    </location>
</feature>
<accession>T0PJG6</accession>
<evidence type="ECO:0000256" key="1">
    <source>
        <dbReference type="SAM" id="MobiDB-lite"/>
    </source>
</evidence>
<dbReference type="EMBL" id="JH767271">
    <property type="protein sequence ID" value="EQC25504.1"/>
    <property type="molecule type" value="Genomic_DNA"/>
</dbReference>
<dbReference type="RefSeq" id="XP_008621068.1">
    <property type="nucleotide sequence ID" value="XM_008622846.1"/>
</dbReference>
<name>T0PJG6_SAPDV</name>